<dbReference type="OrthoDB" id="5918980at2"/>
<evidence type="ECO:0000256" key="1">
    <source>
        <dbReference type="SAM" id="Coils"/>
    </source>
</evidence>
<keyword evidence="4" id="KW-1185">Reference proteome</keyword>
<proteinExistence type="predicted"/>
<sequence length="246" mass="28301">MNERTNNQEHENDDVVVIEERDKRTYVYIAIAGVLGLALGGLIGSTLTANKWESTYHSLEEQYQTLASEKKQMVVQVEEKVAKVDDEVAEKLQQAIQQQQEEHQTALAKLQQQVEELEKVNLSLEEQVSTQKTQLEETSKVNSKLNRQADMQATMFERSRELFQQELKVKQELEALEKERDSLEPTLVKLKEQCDIYLQGTSWDATSDSCDKQDEANSRLSQVNQMIRVHQMDLKQMQALSEELGL</sequence>
<gene>
    <name evidence="3" type="ORF">EJ063_15975</name>
</gene>
<dbReference type="RefSeq" id="WP_126575327.1">
    <property type="nucleotide sequence ID" value="NZ_RXZH01000008.1"/>
</dbReference>
<keyword evidence="2" id="KW-0812">Transmembrane</keyword>
<name>A0A3S0P4N9_9VIBR</name>
<dbReference type="AlphaFoldDB" id="A0A3S0P4N9"/>
<keyword evidence="1" id="KW-0175">Coiled coil</keyword>
<accession>A0A3S0P4N9</accession>
<feature type="coiled-coil region" evidence="1">
    <location>
        <begin position="49"/>
        <end position="134"/>
    </location>
</feature>
<evidence type="ECO:0000256" key="2">
    <source>
        <dbReference type="SAM" id="Phobius"/>
    </source>
</evidence>
<comment type="caution">
    <text evidence="3">The sequence shown here is derived from an EMBL/GenBank/DDBJ whole genome shotgun (WGS) entry which is preliminary data.</text>
</comment>
<organism evidence="3 4">
    <name type="scientific">Vibrio aquaticus</name>
    <dbReference type="NCBI Taxonomy" id="2496559"/>
    <lineage>
        <taxon>Bacteria</taxon>
        <taxon>Pseudomonadati</taxon>
        <taxon>Pseudomonadota</taxon>
        <taxon>Gammaproteobacteria</taxon>
        <taxon>Vibrionales</taxon>
        <taxon>Vibrionaceae</taxon>
        <taxon>Vibrio</taxon>
    </lineage>
</organism>
<reference evidence="3 4" key="1">
    <citation type="submission" date="2018-12" db="EMBL/GenBank/DDBJ databases">
        <title>Vibrio sp. isolated from China Sea.</title>
        <authorList>
            <person name="Li Y."/>
        </authorList>
    </citation>
    <scope>NUCLEOTIDE SEQUENCE [LARGE SCALE GENOMIC DNA]</scope>
    <source>
        <strain evidence="3 4">BEI207</strain>
    </source>
</reference>
<dbReference type="Proteomes" id="UP000268973">
    <property type="component" value="Unassembled WGS sequence"/>
</dbReference>
<keyword evidence="2" id="KW-0472">Membrane</keyword>
<keyword evidence="2" id="KW-1133">Transmembrane helix</keyword>
<feature type="coiled-coil region" evidence="1">
    <location>
        <begin position="159"/>
        <end position="193"/>
    </location>
</feature>
<feature type="transmembrane region" description="Helical" evidence="2">
    <location>
        <begin position="26"/>
        <end position="49"/>
    </location>
</feature>
<evidence type="ECO:0000313" key="3">
    <source>
        <dbReference type="EMBL" id="RTZ14412.1"/>
    </source>
</evidence>
<evidence type="ECO:0000313" key="4">
    <source>
        <dbReference type="Proteomes" id="UP000268973"/>
    </source>
</evidence>
<dbReference type="EMBL" id="RXZH01000008">
    <property type="protein sequence ID" value="RTZ14412.1"/>
    <property type="molecule type" value="Genomic_DNA"/>
</dbReference>
<protein>
    <submittedName>
        <fullName evidence="3">Chromosome partitioning protein ParA</fullName>
    </submittedName>
</protein>